<reference evidence="7" key="3">
    <citation type="submission" date="2020-12" db="UniProtKB">
        <authorList>
            <consortium name="EnsemblPlants"/>
        </authorList>
    </citation>
    <scope>IDENTIFICATION</scope>
</reference>
<dbReference type="GO" id="GO:0003729">
    <property type="term" value="F:mRNA binding"/>
    <property type="evidence" value="ECO:0000318"/>
    <property type="project" value="GO_Central"/>
</dbReference>
<evidence type="ECO:0000256" key="4">
    <source>
        <dbReference type="SAM" id="MobiDB-lite"/>
    </source>
</evidence>
<dbReference type="Proteomes" id="UP000006727">
    <property type="component" value="Chromosome 10"/>
</dbReference>
<dbReference type="GO" id="GO:0005847">
    <property type="term" value="C:mRNA cleavage and polyadenylation specificity factor complex"/>
    <property type="evidence" value="ECO:0000318"/>
    <property type="project" value="GO_Central"/>
</dbReference>
<gene>
    <name evidence="7" type="primary">LOC112287436</name>
    <name evidence="6" type="ORF">PHYPA_014045</name>
</gene>
<dbReference type="InterPro" id="IPR048289">
    <property type="entry name" value="RRM2_NsCP33-like"/>
</dbReference>
<accession>A0A2K1JZH2</accession>
<dbReference type="Gene3D" id="3.30.70.330">
    <property type="match status" value="1"/>
</dbReference>
<protein>
    <recommendedName>
        <fullName evidence="5">RRM domain-containing protein</fullName>
    </recommendedName>
</protein>
<evidence type="ECO:0000256" key="3">
    <source>
        <dbReference type="SAM" id="Coils"/>
    </source>
</evidence>
<dbReference type="SUPFAM" id="SSF54928">
    <property type="entry name" value="RNA-binding domain, RBD"/>
    <property type="match status" value="1"/>
</dbReference>
<dbReference type="InterPro" id="IPR012677">
    <property type="entry name" value="Nucleotide-bd_a/b_plait_sf"/>
</dbReference>
<feature type="region of interest" description="Disordered" evidence="4">
    <location>
        <begin position="99"/>
        <end position="202"/>
    </location>
</feature>
<organism evidence="6">
    <name type="scientific">Physcomitrium patens</name>
    <name type="common">Spreading-leaved earth moss</name>
    <name type="synonym">Physcomitrella patens</name>
    <dbReference type="NCBI Taxonomy" id="3218"/>
    <lineage>
        <taxon>Eukaryota</taxon>
        <taxon>Viridiplantae</taxon>
        <taxon>Streptophyta</taxon>
        <taxon>Embryophyta</taxon>
        <taxon>Bryophyta</taxon>
        <taxon>Bryophytina</taxon>
        <taxon>Bryopsida</taxon>
        <taxon>Funariidae</taxon>
        <taxon>Funariales</taxon>
        <taxon>Funariaceae</taxon>
        <taxon>Physcomitrium</taxon>
    </lineage>
</organism>
<dbReference type="PaxDb" id="3218-PP1S181_76V6.1"/>
<evidence type="ECO:0000313" key="8">
    <source>
        <dbReference type="Proteomes" id="UP000006727"/>
    </source>
</evidence>
<dbReference type="OMA" id="NERAYEH"/>
<dbReference type="InterPro" id="IPR050886">
    <property type="entry name" value="RNA-binding_reg"/>
</dbReference>
<name>A0A2K1JZH2_PHYPA</name>
<reference evidence="6 8" key="1">
    <citation type="journal article" date="2008" name="Science">
        <title>The Physcomitrella genome reveals evolutionary insights into the conquest of land by plants.</title>
        <authorList>
            <person name="Rensing S."/>
            <person name="Lang D."/>
            <person name="Zimmer A."/>
            <person name="Terry A."/>
            <person name="Salamov A."/>
            <person name="Shapiro H."/>
            <person name="Nishiyama T."/>
            <person name="Perroud P.-F."/>
            <person name="Lindquist E."/>
            <person name="Kamisugi Y."/>
            <person name="Tanahashi T."/>
            <person name="Sakakibara K."/>
            <person name="Fujita T."/>
            <person name="Oishi K."/>
            <person name="Shin-I T."/>
            <person name="Kuroki Y."/>
            <person name="Toyoda A."/>
            <person name="Suzuki Y."/>
            <person name="Hashimoto A."/>
            <person name="Yamaguchi K."/>
            <person name="Sugano A."/>
            <person name="Kohara Y."/>
            <person name="Fujiyama A."/>
            <person name="Anterola A."/>
            <person name="Aoki S."/>
            <person name="Ashton N."/>
            <person name="Barbazuk W.B."/>
            <person name="Barker E."/>
            <person name="Bennetzen J."/>
            <person name="Bezanilla M."/>
            <person name="Blankenship R."/>
            <person name="Cho S.H."/>
            <person name="Dutcher S."/>
            <person name="Estelle M."/>
            <person name="Fawcett J.A."/>
            <person name="Gundlach H."/>
            <person name="Hanada K."/>
            <person name="Heyl A."/>
            <person name="Hicks K.A."/>
            <person name="Hugh J."/>
            <person name="Lohr M."/>
            <person name="Mayer K."/>
            <person name="Melkozernov A."/>
            <person name="Murata T."/>
            <person name="Nelson D."/>
            <person name="Pils B."/>
            <person name="Prigge M."/>
            <person name="Reiss B."/>
            <person name="Renner T."/>
            <person name="Rombauts S."/>
            <person name="Rushton P."/>
            <person name="Sanderfoot A."/>
            <person name="Schween G."/>
            <person name="Shiu S.-H."/>
            <person name="Stueber K."/>
            <person name="Theodoulou F.L."/>
            <person name="Tu H."/>
            <person name="Van de Peer Y."/>
            <person name="Verrier P.J."/>
            <person name="Waters E."/>
            <person name="Wood A."/>
            <person name="Yang L."/>
            <person name="Cove D."/>
            <person name="Cuming A."/>
            <person name="Hasebe M."/>
            <person name="Lucas S."/>
            <person name="Mishler D.B."/>
            <person name="Reski R."/>
            <person name="Grigoriev I."/>
            <person name="Quatrano R.S."/>
            <person name="Boore J.L."/>
        </authorList>
    </citation>
    <scope>NUCLEOTIDE SEQUENCE [LARGE SCALE GENOMIC DNA]</scope>
    <source>
        <strain evidence="7 8">cv. Gransden 2004</strain>
    </source>
</reference>
<feature type="region of interest" description="Disordered" evidence="4">
    <location>
        <begin position="309"/>
        <end position="333"/>
    </location>
</feature>
<dbReference type="EnsemblPlants" id="Pp3c10_17920V3.2">
    <property type="protein sequence ID" value="Pp3c10_17920V3.2"/>
    <property type="gene ID" value="Pp3c10_17920"/>
</dbReference>
<feature type="compositionally biased region" description="Polar residues" evidence="4">
    <location>
        <begin position="125"/>
        <end position="137"/>
    </location>
</feature>
<dbReference type="EMBL" id="ABEU02000010">
    <property type="protein sequence ID" value="PNR46925.1"/>
    <property type="molecule type" value="Genomic_DNA"/>
</dbReference>
<dbReference type="SMART" id="SM00361">
    <property type="entry name" value="RRM_1"/>
    <property type="match status" value="1"/>
</dbReference>
<evidence type="ECO:0000313" key="7">
    <source>
        <dbReference type="EnsemblPlants" id="Pp3c10_17920V3.1"/>
    </source>
</evidence>
<evidence type="ECO:0000256" key="1">
    <source>
        <dbReference type="ARBA" id="ARBA00022884"/>
    </source>
</evidence>
<dbReference type="SMART" id="SM00360">
    <property type="entry name" value="RRM"/>
    <property type="match status" value="1"/>
</dbReference>
<feature type="compositionally biased region" description="Polar residues" evidence="4">
    <location>
        <begin position="173"/>
        <end position="185"/>
    </location>
</feature>
<dbReference type="InterPro" id="IPR000504">
    <property type="entry name" value="RRM_dom"/>
</dbReference>
<keyword evidence="8" id="KW-1185">Reference proteome</keyword>
<dbReference type="AlphaFoldDB" id="A0A2K1JZH2"/>
<dbReference type="CDD" id="cd21608">
    <property type="entry name" value="RRM2_NsCP33_like"/>
    <property type="match status" value="1"/>
</dbReference>
<dbReference type="EnsemblPlants" id="Pp3c10_17920V3.1">
    <property type="protein sequence ID" value="Pp3c10_17920V3.1"/>
    <property type="gene ID" value="Pp3c10_17920"/>
</dbReference>
<dbReference type="Pfam" id="PF00076">
    <property type="entry name" value="RRM_1"/>
    <property type="match status" value="1"/>
</dbReference>
<reference evidence="6 8" key="2">
    <citation type="journal article" date="2018" name="Plant J.">
        <title>The Physcomitrella patens chromosome-scale assembly reveals moss genome structure and evolution.</title>
        <authorList>
            <person name="Lang D."/>
            <person name="Ullrich K.K."/>
            <person name="Murat F."/>
            <person name="Fuchs J."/>
            <person name="Jenkins J."/>
            <person name="Haas F.B."/>
            <person name="Piednoel M."/>
            <person name="Gundlach H."/>
            <person name="Van Bel M."/>
            <person name="Meyberg R."/>
            <person name="Vives C."/>
            <person name="Morata J."/>
            <person name="Symeonidi A."/>
            <person name="Hiss M."/>
            <person name="Muchero W."/>
            <person name="Kamisugi Y."/>
            <person name="Saleh O."/>
            <person name="Blanc G."/>
            <person name="Decker E.L."/>
            <person name="van Gessel N."/>
            <person name="Grimwood J."/>
            <person name="Hayes R.D."/>
            <person name="Graham S.W."/>
            <person name="Gunter L.E."/>
            <person name="McDaniel S.F."/>
            <person name="Hoernstein S.N.W."/>
            <person name="Larsson A."/>
            <person name="Li F.W."/>
            <person name="Perroud P.F."/>
            <person name="Phillips J."/>
            <person name="Ranjan P."/>
            <person name="Rokshar D.S."/>
            <person name="Rothfels C.J."/>
            <person name="Schneider L."/>
            <person name="Shu S."/>
            <person name="Stevenson D.W."/>
            <person name="Thummler F."/>
            <person name="Tillich M."/>
            <person name="Villarreal Aguilar J.C."/>
            <person name="Widiez T."/>
            <person name="Wong G.K."/>
            <person name="Wymore A."/>
            <person name="Zhang Y."/>
            <person name="Zimmer A.D."/>
            <person name="Quatrano R.S."/>
            <person name="Mayer K.F.X."/>
            <person name="Goodstein D."/>
            <person name="Casacuberta J.M."/>
            <person name="Vandepoele K."/>
            <person name="Reski R."/>
            <person name="Cuming A.C."/>
            <person name="Tuskan G.A."/>
            <person name="Maumus F."/>
            <person name="Salse J."/>
            <person name="Schmutz J."/>
            <person name="Rensing S.A."/>
        </authorList>
    </citation>
    <scope>NUCLEOTIDE SEQUENCE [LARGE SCALE GENOMIC DNA]</scope>
    <source>
        <strain evidence="7 8">cv. Gransden 2004</strain>
    </source>
</reference>
<dbReference type="Gramene" id="Pp3c10_17920V3.2">
    <property type="protein sequence ID" value="Pp3c10_17920V3.2"/>
    <property type="gene ID" value="Pp3c10_17920"/>
</dbReference>
<evidence type="ECO:0000259" key="5">
    <source>
        <dbReference type="PROSITE" id="PS50102"/>
    </source>
</evidence>
<dbReference type="PANTHER" id="PTHR48024">
    <property type="entry name" value="GEO13361P1-RELATED"/>
    <property type="match status" value="1"/>
</dbReference>
<feature type="compositionally biased region" description="Basic and acidic residues" evidence="4">
    <location>
        <begin position="186"/>
        <end position="197"/>
    </location>
</feature>
<keyword evidence="1 2" id="KW-0694">RNA-binding</keyword>
<keyword evidence="3" id="KW-0175">Coiled coil</keyword>
<evidence type="ECO:0000256" key="2">
    <source>
        <dbReference type="PROSITE-ProRule" id="PRU00176"/>
    </source>
</evidence>
<dbReference type="InterPro" id="IPR003954">
    <property type="entry name" value="RRM_euk-type"/>
</dbReference>
<dbReference type="Gramene" id="Pp3c10_17920V3.1">
    <property type="protein sequence ID" value="Pp3c10_17920V3.1"/>
    <property type="gene ID" value="Pp3c10_17920"/>
</dbReference>
<dbReference type="RefSeq" id="XP_073392657.1">
    <property type="nucleotide sequence ID" value="XM_073536556.1"/>
</dbReference>
<proteinExistence type="predicted"/>
<evidence type="ECO:0000313" key="6">
    <source>
        <dbReference type="EMBL" id="PNR46925.1"/>
    </source>
</evidence>
<feature type="domain" description="RRM" evidence="5">
    <location>
        <begin position="5"/>
        <end position="83"/>
    </location>
</feature>
<dbReference type="PROSITE" id="PS50102">
    <property type="entry name" value="RRM"/>
    <property type="match status" value="1"/>
</dbReference>
<dbReference type="InterPro" id="IPR035979">
    <property type="entry name" value="RBD_domain_sf"/>
</dbReference>
<sequence>MDDANSVHVGGLSYESSEDAVKKAFIEFGEVVSVKIVYDRESGESRGFGFVSFTNPRSATMAIRDMDGGQIEGRTIRVNEVRKNLKGLGFRDRDRDFRSRGMKERIRRRGSLPSRERMHHRTRSPVPQRSRSPTPVKSSPAAIEGSPRRGNSPFVNAGRYQSAELKEREWSHGTRSSVSPPSSEGNEIKEESLHKEVPNLSSRIAAEKDEEDVRNLLEELENAKENRRGLEEKVASLRSVVEKAVVTIAALKSKSQKLEECLANAQQLTAHRQFQLKRLKTGVFQYKLCTERLSSSEKEMKALAALASLEADHSPRSNSNPDESPPCLPNGHFAGDEQNHYDDYLSSRAARVRRGGLTGNDSALLGF</sequence>
<dbReference type="STRING" id="3218.A0A2K1JZH2"/>
<dbReference type="PANTHER" id="PTHR48024:SF56">
    <property type="entry name" value="HETEROGENEOUS NUCLEAR RIBONUCLEOPROTEIN A0"/>
    <property type="match status" value="1"/>
</dbReference>
<feature type="coiled-coil region" evidence="3">
    <location>
        <begin position="203"/>
        <end position="268"/>
    </location>
</feature>
<dbReference type="GeneID" id="112287436"/>